<dbReference type="InterPro" id="IPR000182">
    <property type="entry name" value="GNAT_dom"/>
</dbReference>
<dbReference type="EC" id="2.3.1.266" evidence="5"/>
<dbReference type="OrthoDB" id="529907at2"/>
<evidence type="ECO:0000256" key="4">
    <source>
        <dbReference type="ARBA" id="ARBA00023315"/>
    </source>
</evidence>
<protein>
    <recommendedName>
        <fullName evidence="5">[Ribosomal protein bS18]-alanine N-acetyltransferase</fullName>
        <ecNumber evidence="5">2.3.1.266</ecNumber>
    </recommendedName>
</protein>
<dbReference type="CDD" id="cd04301">
    <property type="entry name" value="NAT_SF"/>
    <property type="match status" value="1"/>
</dbReference>
<dbReference type="PANTHER" id="PTHR43420:SF44">
    <property type="entry name" value="ACETYLTRANSFERASE YPEA"/>
    <property type="match status" value="1"/>
</dbReference>
<accession>C6BUI6</accession>
<dbReference type="AlphaFoldDB" id="C6BUI6"/>
<dbReference type="NCBIfam" id="TIGR01575">
    <property type="entry name" value="rimI"/>
    <property type="match status" value="1"/>
</dbReference>
<keyword evidence="4" id="KW-0012">Acyltransferase</keyword>
<evidence type="ECO:0000313" key="8">
    <source>
        <dbReference type="Proteomes" id="UP000002601"/>
    </source>
</evidence>
<evidence type="ECO:0000256" key="5">
    <source>
        <dbReference type="RuleBase" id="RU363094"/>
    </source>
</evidence>
<dbReference type="HOGENOM" id="CLU_013985_23_1_7"/>
<name>C6BUI6_MARSD</name>
<evidence type="ECO:0000313" key="7">
    <source>
        <dbReference type="EMBL" id="ACS79995.1"/>
    </source>
</evidence>
<keyword evidence="2 5" id="KW-0963">Cytoplasm</keyword>
<dbReference type="Proteomes" id="UP000002601">
    <property type="component" value="Chromosome"/>
</dbReference>
<evidence type="ECO:0000256" key="1">
    <source>
        <dbReference type="ARBA" id="ARBA00005395"/>
    </source>
</evidence>
<gene>
    <name evidence="7" type="ordered locus">Desal_1934</name>
</gene>
<dbReference type="Gene3D" id="3.40.630.30">
    <property type="match status" value="1"/>
</dbReference>
<reference evidence="7 8" key="1">
    <citation type="submission" date="2009-06" db="EMBL/GenBank/DDBJ databases">
        <title>Complete sequence of Desulfovibrio salexigens DSM 2638.</title>
        <authorList>
            <consortium name="US DOE Joint Genome Institute"/>
            <person name="Lucas S."/>
            <person name="Copeland A."/>
            <person name="Lapidus A."/>
            <person name="Glavina del Rio T."/>
            <person name="Tice H."/>
            <person name="Bruce D."/>
            <person name="Goodwin L."/>
            <person name="Pitluck S."/>
            <person name="Munk A.C."/>
            <person name="Brettin T."/>
            <person name="Detter J.C."/>
            <person name="Han C."/>
            <person name="Tapia R."/>
            <person name="Larimer F."/>
            <person name="Land M."/>
            <person name="Hauser L."/>
            <person name="Kyrpides N."/>
            <person name="Anderson I."/>
            <person name="Wall J.D."/>
            <person name="Arkin A.P."/>
            <person name="Dehal P."/>
            <person name="Chivian D."/>
            <person name="Giles B."/>
            <person name="Hazen T.C."/>
        </authorList>
    </citation>
    <scope>NUCLEOTIDE SEQUENCE [LARGE SCALE GENOMIC DNA]</scope>
    <source>
        <strain evidence="8">ATCC 14822 / DSM 2638 / NCIMB 8403 / VKM B-1763</strain>
    </source>
</reference>
<dbReference type="InterPro" id="IPR006464">
    <property type="entry name" value="AcTrfase_RimI/Ard1"/>
</dbReference>
<evidence type="ECO:0000256" key="3">
    <source>
        <dbReference type="ARBA" id="ARBA00022679"/>
    </source>
</evidence>
<comment type="subcellular location">
    <subcellularLocation>
        <location evidence="5">Cytoplasm</location>
    </subcellularLocation>
</comment>
<evidence type="ECO:0000259" key="6">
    <source>
        <dbReference type="PROSITE" id="PS51186"/>
    </source>
</evidence>
<dbReference type="GO" id="GO:0005737">
    <property type="term" value="C:cytoplasm"/>
    <property type="evidence" value="ECO:0007669"/>
    <property type="project" value="UniProtKB-SubCell"/>
</dbReference>
<comment type="similarity">
    <text evidence="1 5">Belongs to the acetyltransferase family. RimI subfamily.</text>
</comment>
<dbReference type="EMBL" id="CP001649">
    <property type="protein sequence ID" value="ACS79995.1"/>
    <property type="molecule type" value="Genomic_DNA"/>
</dbReference>
<dbReference type="InterPro" id="IPR016181">
    <property type="entry name" value="Acyl_CoA_acyltransferase"/>
</dbReference>
<dbReference type="InterPro" id="IPR050680">
    <property type="entry name" value="YpeA/RimI_acetyltransf"/>
</dbReference>
<dbReference type="eggNOG" id="COG0456">
    <property type="taxonomic scope" value="Bacteria"/>
</dbReference>
<dbReference type="GO" id="GO:0008999">
    <property type="term" value="F:protein-N-terminal-alanine acetyltransferase activity"/>
    <property type="evidence" value="ECO:0007669"/>
    <property type="project" value="UniProtKB-EC"/>
</dbReference>
<evidence type="ECO:0000256" key="2">
    <source>
        <dbReference type="ARBA" id="ARBA00022490"/>
    </source>
</evidence>
<sequence length="154" mass="17786">MKSAEVISGIQKIFDLGPEHLSQLRALESLCFEYYWTEEQFRLGLEKKAFFVLGYEEQGMLVGYLAYSVVLDEMEVLNLGVHPEFRRKGIGRALMLDLMQRCREMNVKRGLLDVKESNAPAIGLYESLGFVQVGVRKNYYPDTREDALLYDLDF</sequence>
<dbReference type="PROSITE" id="PS51186">
    <property type="entry name" value="GNAT"/>
    <property type="match status" value="1"/>
</dbReference>
<dbReference type="SUPFAM" id="SSF55729">
    <property type="entry name" value="Acyl-CoA N-acyltransferases (Nat)"/>
    <property type="match status" value="1"/>
</dbReference>
<dbReference type="PANTHER" id="PTHR43420">
    <property type="entry name" value="ACETYLTRANSFERASE"/>
    <property type="match status" value="1"/>
</dbReference>
<organism evidence="7 8">
    <name type="scientific">Maridesulfovibrio salexigens (strain ATCC 14822 / DSM 2638 / NCIMB 8403 / VKM B-1763)</name>
    <name type="common">Desulfovibrio salexigens</name>
    <dbReference type="NCBI Taxonomy" id="526222"/>
    <lineage>
        <taxon>Bacteria</taxon>
        <taxon>Pseudomonadati</taxon>
        <taxon>Thermodesulfobacteriota</taxon>
        <taxon>Desulfovibrionia</taxon>
        <taxon>Desulfovibrionales</taxon>
        <taxon>Desulfovibrionaceae</taxon>
        <taxon>Maridesulfovibrio</taxon>
    </lineage>
</organism>
<comment type="catalytic activity">
    <reaction evidence="5">
        <text>N-terminal L-alanyl-[ribosomal protein bS18] + acetyl-CoA = N-terminal N(alpha)-acetyl-L-alanyl-[ribosomal protein bS18] + CoA + H(+)</text>
        <dbReference type="Rhea" id="RHEA:43756"/>
        <dbReference type="Rhea" id="RHEA-COMP:10676"/>
        <dbReference type="Rhea" id="RHEA-COMP:10677"/>
        <dbReference type="ChEBI" id="CHEBI:15378"/>
        <dbReference type="ChEBI" id="CHEBI:57287"/>
        <dbReference type="ChEBI" id="CHEBI:57288"/>
        <dbReference type="ChEBI" id="CHEBI:64718"/>
        <dbReference type="ChEBI" id="CHEBI:83683"/>
        <dbReference type="EC" id="2.3.1.266"/>
    </reaction>
</comment>
<dbReference type="STRING" id="526222.Desal_1934"/>
<comment type="function">
    <text evidence="5">Acetylates the N-terminal alanine of ribosomal protein bS18.</text>
</comment>
<dbReference type="KEGG" id="dsa:Desal_1934"/>
<feature type="domain" description="N-acetyltransferase" evidence="6">
    <location>
        <begin position="11"/>
        <end position="154"/>
    </location>
</feature>
<proteinExistence type="inferred from homology"/>
<keyword evidence="3 7" id="KW-0808">Transferase</keyword>
<dbReference type="Pfam" id="PF00583">
    <property type="entry name" value="Acetyltransf_1"/>
    <property type="match status" value="1"/>
</dbReference>
<keyword evidence="8" id="KW-1185">Reference proteome</keyword>